<feature type="domain" description="D-isomer specific 2-hydroxyacid dehydrogenase NAD-binding" evidence="5">
    <location>
        <begin position="108"/>
        <end position="287"/>
    </location>
</feature>
<evidence type="ECO:0000313" key="7">
    <source>
        <dbReference type="Proteomes" id="UP000183557"/>
    </source>
</evidence>
<dbReference type="RefSeq" id="WP_075035430.1">
    <property type="nucleotide sequence ID" value="NZ_FOSB01000002.1"/>
</dbReference>
<protein>
    <submittedName>
        <fullName evidence="6">Gluconate 2-dehydrogenase</fullName>
    </submittedName>
</protein>
<dbReference type="Pfam" id="PF00389">
    <property type="entry name" value="2-Hacid_dh"/>
    <property type="match status" value="1"/>
</dbReference>
<evidence type="ECO:0000256" key="3">
    <source>
        <dbReference type="RuleBase" id="RU003719"/>
    </source>
</evidence>
<dbReference type="PROSITE" id="PS00671">
    <property type="entry name" value="D_2_HYDROXYACID_DH_3"/>
    <property type="match status" value="1"/>
</dbReference>
<dbReference type="SUPFAM" id="SSF51735">
    <property type="entry name" value="NAD(P)-binding Rossmann-fold domains"/>
    <property type="match status" value="1"/>
</dbReference>
<dbReference type="EMBL" id="FOSB01000002">
    <property type="protein sequence ID" value="SFJ48025.1"/>
    <property type="molecule type" value="Genomic_DNA"/>
</dbReference>
<dbReference type="GO" id="GO:0030267">
    <property type="term" value="F:glyoxylate reductase (NADPH) activity"/>
    <property type="evidence" value="ECO:0007669"/>
    <property type="project" value="TreeGrafter"/>
</dbReference>
<reference evidence="7" key="1">
    <citation type="submission" date="2016-10" db="EMBL/GenBank/DDBJ databases">
        <authorList>
            <person name="Varghese N."/>
            <person name="Submissions S."/>
        </authorList>
    </citation>
    <scope>NUCLEOTIDE SEQUENCE [LARGE SCALE GENOMIC DNA]</scope>
    <source>
        <strain evidence="7">CGMCC 1.3704</strain>
    </source>
</reference>
<evidence type="ECO:0000259" key="4">
    <source>
        <dbReference type="Pfam" id="PF00389"/>
    </source>
</evidence>
<dbReference type="InterPro" id="IPR006139">
    <property type="entry name" value="D-isomer_2_OHA_DH_cat_dom"/>
</dbReference>
<dbReference type="InterPro" id="IPR029753">
    <property type="entry name" value="D-isomer_DH_CS"/>
</dbReference>
<keyword evidence="2 3" id="KW-0560">Oxidoreductase</keyword>
<dbReference type="OrthoDB" id="9805416at2"/>
<dbReference type="GO" id="GO:0051287">
    <property type="term" value="F:NAD binding"/>
    <property type="evidence" value="ECO:0007669"/>
    <property type="project" value="InterPro"/>
</dbReference>
<dbReference type="GO" id="GO:0016618">
    <property type="term" value="F:hydroxypyruvate reductase [NAD(P)H] activity"/>
    <property type="evidence" value="ECO:0007669"/>
    <property type="project" value="TreeGrafter"/>
</dbReference>
<dbReference type="Pfam" id="PF02826">
    <property type="entry name" value="2-Hacid_dh_C"/>
    <property type="match status" value="1"/>
</dbReference>
<name>A0A1I3RNZ3_HALDA</name>
<dbReference type="PANTHER" id="PTHR10996:SF283">
    <property type="entry name" value="GLYOXYLATE_HYDROXYPYRUVATE REDUCTASE B"/>
    <property type="match status" value="1"/>
</dbReference>
<dbReference type="FunFam" id="3.40.50.720:FF:000462">
    <property type="entry name" value="Glyoxylate reductase (NADP+)"/>
    <property type="match status" value="1"/>
</dbReference>
<dbReference type="PANTHER" id="PTHR10996">
    <property type="entry name" value="2-HYDROXYACID DEHYDROGENASE-RELATED"/>
    <property type="match status" value="1"/>
</dbReference>
<feature type="domain" description="D-isomer specific 2-hydroxyacid dehydrogenase catalytic" evidence="4">
    <location>
        <begin position="5"/>
        <end position="318"/>
    </location>
</feature>
<dbReference type="InterPro" id="IPR050223">
    <property type="entry name" value="D-isomer_2-hydroxyacid_DH"/>
</dbReference>
<dbReference type="Proteomes" id="UP000183557">
    <property type="component" value="Unassembled WGS sequence"/>
</dbReference>
<dbReference type="Gene3D" id="3.40.50.720">
    <property type="entry name" value="NAD(P)-binding Rossmann-like Domain"/>
    <property type="match status" value="2"/>
</dbReference>
<evidence type="ECO:0000313" key="6">
    <source>
        <dbReference type="EMBL" id="SFJ48025.1"/>
    </source>
</evidence>
<sequence length="325" mass="36208">MKPKVFIAKPVSQQVEDYIAGHCDYRIWREEESIPNDILFDEIKDVQGLMIPKAKVTENFIKQAPNLKIISHISVGYDTLDTDLMADYNIIGTHTPYVLDDTVADLIFGLILSSSRRISQLDQYVKVGKWDKLDEPTFLSKDVHHSTLGIIGMGRIGEQVAKRATQGFDMNVLYYNRNARPEVEKKYGLKKESLEQLLNKSDFVLTMVPLTEETQHLIGERELKQMKEDAILINASRGQVVDEKALIHALGEGMIGGAGLDVFENEPVEPSNPLLKMDNVVTTPHIGSATAQAREAMAMKAAENLVAGVTGGKPENVVEELKHLL</sequence>
<evidence type="ECO:0000256" key="1">
    <source>
        <dbReference type="ARBA" id="ARBA00005854"/>
    </source>
</evidence>
<dbReference type="InterPro" id="IPR029752">
    <property type="entry name" value="D-isomer_DH_CS1"/>
</dbReference>
<evidence type="ECO:0000256" key="2">
    <source>
        <dbReference type="ARBA" id="ARBA00023002"/>
    </source>
</evidence>
<dbReference type="SUPFAM" id="SSF52283">
    <property type="entry name" value="Formate/glycerate dehydrogenase catalytic domain-like"/>
    <property type="match status" value="1"/>
</dbReference>
<dbReference type="InterPro" id="IPR006140">
    <property type="entry name" value="D-isomer_DH_NAD-bd"/>
</dbReference>
<organism evidence="6 7">
    <name type="scientific">Halobacillus dabanensis</name>
    <dbReference type="NCBI Taxonomy" id="240302"/>
    <lineage>
        <taxon>Bacteria</taxon>
        <taxon>Bacillati</taxon>
        <taxon>Bacillota</taxon>
        <taxon>Bacilli</taxon>
        <taxon>Bacillales</taxon>
        <taxon>Bacillaceae</taxon>
        <taxon>Halobacillus</taxon>
    </lineage>
</organism>
<proteinExistence type="inferred from homology"/>
<dbReference type="STRING" id="240302.BN982_01368"/>
<dbReference type="AlphaFoldDB" id="A0A1I3RNZ3"/>
<dbReference type="GO" id="GO:0005829">
    <property type="term" value="C:cytosol"/>
    <property type="evidence" value="ECO:0007669"/>
    <property type="project" value="TreeGrafter"/>
</dbReference>
<comment type="similarity">
    <text evidence="1 3">Belongs to the D-isomer specific 2-hydroxyacid dehydrogenase family.</text>
</comment>
<dbReference type="InterPro" id="IPR036291">
    <property type="entry name" value="NAD(P)-bd_dom_sf"/>
</dbReference>
<accession>A0A1I3RNZ3</accession>
<dbReference type="PROSITE" id="PS00065">
    <property type="entry name" value="D_2_HYDROXYACID_DH_1"/>
    <property type="match status" value="1"/>
</dbReference>
<dbReference type="CDD" id="cd05301">
    <property type="entry name" value="GDH"/>
    <property type="match status" value="1"/>
</dbReference>
<evidence type="ECO:0000259" key="5">
    <source>
        <dbReference type="Pfam" id="PF02826"/>
    </source>
</evidence>
<gene>
    <name evidence="6" type="ORF">SAMN04487936_102345</name>
</gene>
<keyword evidence="7" id="KW-1185">Reference proteome</keyword>